<accession>A0AA35LXW9</accession>
<comment type="caution">
    <text evidence="1">The sequence shown here is derived from an EMBL/GenBank/DDBJ whole genome shotgun (WGS) entry which is preliminary data.</text>
</comment>
<reference evidence="1" key="1">
    <citation type="submission" date="2023-01" db="EMBL/GenBank/DDBJ databases">
        <authorList>
            <person name="Piombo E."/>
        </authorList>
    </citation>
    <scope>NUCLEOTIDE SEQUENCE</scope>
</reference>
<dbReference type="AlphaFoldDB" id="A0AA35LXW9"/>
<proteinExistence type="predicted"/>
<organism evidence="1 2">
    <name type="scientific">Clonostachys chloroleuca</name>
    <dbReference type="NCBI Taxonomy" id="1926264"/>
    <lineage>
        <taxon>Eukaryota</taxon>
        <taxon>Fungi</taxon>
        <taxon>Dikarya</taxon>
        <taxon>Ascomycota</taxon>
        <taxon>Pezizomycotina</taxon>
        <taxon>Sordariomycetes</taxon>
        <taxon>Hypocreomycetidae</taxon>
        <taxon>Hypocreales</taxon>
        <taxon>Bionectriaceae</taxon>
        <taxon>Clonostachys</taxon>
    </lineage>
</organism>
<dbReference type="EMBL" id="CABFNP030000761">
    <property type="protein sequence ID" value="CAI6085549.1"/>
    <property type="molecule type" value="Genomic_DNA"/>
</dbReference>
<evidence type="ECO:0000313" key="1">
    <source>
        <dbReference type="EMBL" id="CAI6085549.1"/>
    </source>
</evidence>
<gene>
    <name evidence="1" type="ORF">CCHLO57077_00014286</name>
</gene>
<evidence type="ECO:0000313" key="2">
    <source>
        <dbReference type="Proteomes" id="UP001160390"/>
    </source>
</evidence>
<dbReference type="Proteomes" id="UP001160390">
    <property type="component" value="Unassembled WGS sequence"/>
</dbReference>
<name>A0AA35LXW9_9HYPO</name>
<keyword evidence="2" id="KW-1185">Reference proteome</keyword>
<protein>
    <submittedName>
        <fullName evidence="1">Uncharacterized protein</fullName>
    </submittedName>
</protein>
<sequence>MHEPYHGKGMDKTLFWGILLGMILVQSVSISSGQLHSLHPDRSNHDAAESTLKCRHQTGEGAEWFDPVDGFATSESLLQVPTGNAHLFDGGERNVSIEKANCPPCLILLAARVSVQGLANTTCNEGQTEMVKRPAASLVSTPSPTVGPYASEAAETNDCDCDVRDWPTLHLAGRATTN</sequence>